<dbReference type="PROSITE" id="PS00136">
    <property type="entry name" value="SUBTILASE_ASP"/>
    <property type="match status" value="1"/>
</dbReference>
<reference evidence="9 10" key="1">
    <citation type="submission" date="2017-06" db="EMBL/GenBank/DDBJ databases">
        <title>Complete genome sequence of Paenibacillus donghaensis KCTC 13049T isolated from East Sea sediment, South Korea.</title>
        <authorList>
            <person name="Jung B.K."/>
            <person name="Hong S.-J."/>
            <person name="Shin J.-H."/>
        </authorList>
    </citation>
    <scope>NUCLEOTIDE SEQUENCE [LARGE SCALE GENOMIC DNA]</scope>
    <source>
        <strain evidence="9 10">KCTC 13049</strain>
    </source>
</reference>
<sequence>MHRVHNRGELIIMNGQRRLQNPMIKLHQPLRKKLLQTPLSTRNTTAIPVIIQFDHIIKRSRIHALRKQLGAHRMPVTRRLRLLNSIASRVSPKCLRQLCRCSGIRSIYLDRIRKTSLNIATPSIGSATLQKKKGLTGKGINIAILDTGVFAHPDLTRPINRIVAFKDFVNHRERPYDDNGHGTHIAGDAAGNGWVSKGVYQGAAPAAGIVAVKVLDKEGSGYDSTIIQGIEWCVANRKKLKLRILSLSFGGPSGTSCKDDPLCQAVELAVKAGLNVVAAAGNNGPGSGTVESPGISPAAITVGAVDDRRTVVQADDRITGFSSRGPAPGGSRKPDLVAPGESIISLRAPGSALDRQLPYLRYGKAYFVLSGTSMSTPLVSGAIAQLLQQNPSLRPRQVKAILKRNAFRLGLPANTAGSGELNMRFLGVKSAFSKTKSRHS</sequence>
<dbReference type="AlphaFoldDB" id="A0A2Z2KPK3"/>
<dbReference type="GO" id="GO:0006508">
    <property type="term" value="P:proteolysis"/>
    <property type="evidence" value="ECO:0007669"/>
    <property type="project" value="UniProtKB-KW"/>
</dbReference>
<evidence type="ECO:0000256" key="1">
    <source>
        <dbReference type="ARBA" id="ARBA00011073"/>
    </source>
</evidence>
<dbReference type="KEGG" id="pdh:B9T62_21995"/>
<feature type="active site" description="Charge relay system" evidence="5 6">
    <location>
        <position position="146"/>
    </location>
</feature>
<proteinExistence type="inferred from homology"/>
<protein>
    <recommendedName>
        <fullName evidence="8">Peptidase S8/S53 domain-containing protein</fullName>
    </recommendedName>
</protein>
<feature type="active site" description="Charge relay system" evidence="5 6">
    <location>
        <position position="373"/>
    </location>
</feature>
<dbReference type="EMBL" id="CP021780">
    <property type="protein sequence ID" value="ASA23242.1"/>
    <property type="molecule type" value="Genomic_DNA"/>
</dbReference>
<evidence type="ECO:0000256" key="7">
    <source>
        <dbReference type="RuleBase" id="RU003355"/>
    </source>
</evidence>
<comment type="similarity">
    <text evidence="1 6 7">Belongs to the peptidase S8 family.</text>
</comment>
<dbReference type="SUPFAM" id="SSF52743">
    <property type="entry name" value="Subtilisin-like"/>
    <property type="match status" value="1"/>
</dbReference>
<evidence type="ECO:0000259" key="8">
    <source>
        <dbReference type="Pfam" id="PF00082"/>
    </source>
</evidence>
<evidence type="ECO:0000313" key="10">
    <source>
        <dbReference type="Proteomes" id="UP000249890"/>
    </source>
</evidence>
<accession>A0A2Z2KPK3</accession>
<dbReference type="CDD" id="cd07487">
    <property type="entry name" value="Peptidases_S8_1"/>
    <property type="match status" value="1"/>
</dbReference>
<feature type="active site" description="Charge relay system" evidence="5 6">
    <location>
        <position position="181"/>
    </location>
</feature>
<evidence type="ECO:0000256" key="3">
    <source>
        <dbReference type="ARBA" id="ARBA00022801"/>
    </source>
</evidence>
<evidence type="ECO:0000256" key="4">
    <source>
        <dbReference type="ARBA" id="ARBA00022825"/>
    </source>
</evidence>
<dbReference type="PRINTS" id="PR00723">
    <property type="entry name" value="SUBTILISIN"/>
</dbReference>
<dbReference type="PROSITE" id="PS00137">
    <property type="entry name" value="SUBTILASE_HIS"/>
    <property type="match status" value="1"/>
</dbReference>
<feature type="domain" description="Peptidase S8/S53" evidence="8">
    <location>
        <begin position="137"/>
        <end position="413"/>
    </location>
</feature>
<dbReference type="Pfam" id="PF00082">
    <property type="entry name" value="Peptidase_S8"/>
    <property type="match status" value="1"/>
</dbReference>
<evidence type="ECO:0000256" key="5">
    <source>
        <dbReference type="PIRSR" id="PIRSR615500-1"/>
    </source>
</evidence>
<evidence type="ECO:0000313" key="9">
    <source>
        <dbReference type="EMBL" id="ASA23242.1"/>
    </source>
</evidence>
<keyword evidence="3 6" id="KW-0378">Hydrolase</keyword>
<dbReference type="PROSITE" id="PS51892">
    <property type="entry name" value="SUBTILASE"/>
    <property type="match status" value="1"/>
</dbReference>
<evidence type="ECO:0000256" key="6">
    <source>
        <dbReference type="PROSITE-ProRule" id="PRU01240"/>
    </source>
</evidence>
<keyword evidence="2 6" id="KW-0645">Protease</keyword>
<dbReference type="Proteomes" id="UP000249890">
    <property type="component" value="Chromosome"/>
</dbReference>
<dbReference type="PANTHER" id="PTHR43806">
    <property type="entry name" value="PEPTIDASE S8"/>
    <property type="match status" value="1"/>
</dbReference>
<dbReference type="OrthoDB" id="9798386at2"/>
<dbReference type="InterPro" id="IPR015500">
    <property type="entry name" value="Peptidase_S8_subtilisin-rel"/>
</dbReference>
<dbReference type="Gene3D" id="3.40.50.200">
    <property type="entry name" value="Peptidase S8/S53 domain"/>
    <property type="match status" value="1"/>
</dbReference>
<dbReference type="InterPro" id="IPR023827">
    <property type="entry name" value="Peptidase_S8_Asp-AS"/>
</dbReference>
<dbReference type="InterPro" id="IPR022398">
    <property type="entry name" value="Peptidase_S8_His-AS"/>
</dbReference>
<dbReference type="InterPro" id="IPR050131">
    <property type="entry name" value="Peptidase_S8_subtilisin-like"/>
</dbReference>
<dbReference type="InterPro" id="IPR023828">
    <property type="entry name" value="Peptidase_S8_Ser-AS"/>
</dbReference>
<name>A0A2Z2KPK3_9BACL</name>
<keyword evidence="10" id="KW-1185">Reference proteome</keyword>
<keyword evidence="4 6" id="KW-0720">Serine protease</keyword>
<dbReference type="PANTHER" id="PTHR43806:SF65">
    <property type="entry name" value="SERINE PROTEASE APRX"/>
    <property type="match status" value="1"/>
</dbReference>
<dbReference type="InterPro" id="IPR000209">
    <property type="entry name" value="Peptidase_S8/S53_dom"/>
</dbReference>
<gene>
    <name evidence="9" type="ORF">B9T62_21995</name>
</gene>
<dbReference type="GO" id="GO:0004252">
    <property type="term" value="F:serine-type endopeptidase activity"/>
    <property type="evidence" value="ECO:0007669"/>
    <property type="project" value="UniProtKB-UniRule"/>
</dbReference>
<dbReference type="InterPro" id="IPR036852">
    <property type="entry name" value="Peptidase_S8/S53_dom_sf"/>
</dbReference>
<evidence type="ECO:0000256" key="2">
    <source>
        <dbReference type="ARBA" id="ARBA00022670"/>
    </source>
</evidence>
<organism evidence="9 10">
    <name type="scientific">Paenibacillus donghaensis</name>
    <dbReference type="NCBI Taxonomy" id="414771"/>
    <lineage>
        <taxon>Bacteria</taxon>
        <taxon>Bacillati</taxon>
        <taxon>Bacillota</taxon>
        <taxon>Bacilli</taxon>
        <taxon>Bacillales</taxon>
        <taxon>Paenibacillaceae</taxon>
        <taxon>Paenibacillus</taxon>
    </lineage>
</organism>
<dbReference type="PROSITE" id="PS00138">
    <property type="entry name" value="SUBTILASE_SER"/>
    <property type="match status" value="1"/>
</dbReference>